<evidence type="ECO:0000256" key="1">
    <source>
        <dbReference type="SAM" id="MobiDB-lite"/>
    </source>
</evidence>
<keyword evidence="4" id="KW-1185">Reference proteome</keyword>
<accession>A0A9Q0DBL9</accession>
<feature type="region of interest" description="Disordered" evidence="1">
    <location>
        <begin position="92"/>
        <end position="111"/>
    </location>
</feature>
<gene>
    <name evidence="3" type="ORF">NHX12_014252</name>
</gene>
<comment type="caution">
    <text evidence="3">The sequence shown here is derived from an EMBL/GenBank/DDBJ whole genome shotgun (WGS) entry which is preliminary data.</text>
</comment>
<name>A0A9Q0DBL9_9TELE</name>
<feature type="domain" description="Ubiquitin-like" evidence="2">
    <location>
        <begin position="29"/>
        <end position="89"/>
    </location>
</feature>
<evidence type="ECO:0000313" key="3">
    <source>
        <dbReference type="EMBL" id="KAJ3585533.1"/>
    </source>
</evidence>
<reference evidence="3" key="1">
    <citation type="submission" date="2022-07" db="EMBL/GenBank/DDBJ databases">
        <title>Chromosome-level genome of Muraenolepis orangiensis.</title>
        <authorList>
            <person name="Kim J."/>
        </authorList>
    </citation>
    <scope>NUCLEOTIDE SEQUENCE</scope>
    <source>
        <strain evidence="3">KU_S4_2022</strain>
        <tissue evidence="3">Muscle</tissue>
    </source>
</reference>
<evidence type="ECO:0000313" key="4">
    <source>
        <dbReference type="Proteomes" id="UP001148018"/>
    </source>
</evidence>
<dbReference type="PROSITE" id="PS50053">
    <property type="entry name" value="UBIQUITIN_2"/>
    <property type="match status" value="1"/>
</dbReference>
<organism evidence="3 4">
    <name type="scientific">Muraenolepis orangiensis</name>
    <name type="common">Patagonian moray cod</name>
    <dbReference type="NCBI Taxonomy" id="630683"/>
    <lineage>
        <taxon>Eukaryota</taxon>
        <taxon>Metazoa</taxon>
        <taxon>Chordata</taxon>
        <taxon>Craniata</taxon>
        <taxon>Vertebrata</taxon>
        <taxon>Euteleostomi</taxon>
        <taxon>Actinopterygii</taxon>
        <taxon>Neopterygii</taxon>
        <taxon>Teleostei</taxon>
        <taxon>Neoteleostei</taxon>
        <taxon>Acanthomorphata</taxon>
        <taxon>Zeiogadaria</taxon>
        <taxon>Gadariae</taxon>
        <taxon>Gadiformes</taxon>
        <taxon>Muraenolepidoidei</taxon>
        <taxon>Muraenolepididae</taxon>
        <taxon>Muraenolepis</taxon>
    </lineage>
</organism>
<dbReference type="InterPro" id="IPR029071">
    <property type="entry name" value="Ubiquitin-like_domsf"/>
</dbReference>
<dbReference type="OrthoDB" id="428577at2759"/>
<dbReference type="SUPFAM" id="SSF54236">
    <property type="entry name" value="Ubiquitin-like"/>
    <property type="match status" value="1"/>
</dbReference>
<dbReference type="Gene3D" id="3.10.20.90">
    <property type="entry name" value="Phosphatidylinositol 3-kinase Catalytic Subunit, Chain A, domain 1"/>
    <property type="match status" value="1"/>
</dbReference>
<dbReference type="Proteomes" id="UP001148018">
    <property type="component" value="Unassembled WGS sequence"/>
</dbReference>
<dbReference type="EMBL" id="JANIIK010000118">
    <property type="protein sequence ID" value="KAJ3585533.1"/>
    <property type="molecule type" value="Genomic_DNA"/>
</dbReference>
<proteinExistence type="predicted"/>
<dbReference type="AlphaFoldDB" id="A0A9Q0DBL9"/>
<evidence type="ECO:0000259" key="2">
    <source>
        <dbReference type="PROSITE" id="PS50053"/>
    </source>
</evidence>
<dbReference type="InterPro" id="IPR000626">
    <property type="entry name" value="Ubiquitin-like_dom"/>
</dbReference>
<sequence length="111" mass="12259">MGSRCVFAKGLRGETKTVVLCDTDEQMQTMTVLQLKTKIVEFFPEIEGTSEDLRLVFGCTLLHNDEATLVSFGIQHESTIHLIERILGGGKLNSRETTDTSRAPKSPSGFL</sequence>
<protein>
    <recommendedName>
        <fullName evidence="2">Ubiquitin-like domain-containing protein</fullName>
    </recommendedName>
</protein>
<dbReference type="CDD" id="cd17039">
    <property type="entry name" value="Ubl_ubiquitin_like"/>
    <property type="match status" value="1"/>
</dbReference>